<dbReference type="EMBL" id="CP067420">
    <property type="protein sequence ID" value="QQP88288.1"/>
    <property type="molecule type" value="Genomic_DNA"/>
</dbReference>
<evidence type="ECO:0000313" key="4">
    <source>
        <dbReference type="Proteomes" id="UP000595197"/>
    </source>
</evidence>
<protein>
    <submittedName>
        <fullName evidence="3">YsnF/AvaK domain-containing protein</fullName>
    </submittedName>
</protein>
<dbReference type="InterPro" id="IPR052967">
    <property type="entry name" value="Stress_Response_Assoc"/>
</dbReference>
<proteinExistence type="predicted"/>
<evidence type="ECO:0000259" key="2">
    <source>
        <dbReference type="Pfam" id="PF09557"/>
    </source>
</evidence>
<sequence>MTKTVVALYDSAAESEGVTRDLSAAGFSDTEIIDSSAIGSGPAGWSDAGTADPAVGSGSMAAGVPGITSGAGMTTGTGTTAASDAASGGILSRLRRAGVPEDDSHVYAEGVRRGGSLVIARLADDNVERGLEIMSNHGAVDIDERGSLWRSEGWSRYDEDAGPYTGTGLTEAASSMRTTNTTSDTTAGLGDRTATGTGEETVIPIAEEQIAVGKRQVQGGGVRVRSYVVETPVEESVRLREESVHVERRAVDRPVDAGADAFRERTVNLTETSEEAVVSKTARVTEEVVVGKDVTERTEHVSDTVRRTEVDVDRAADTDRTMTDRTATDRAVDRDRDI</sequence>
<evidence type="ECO:0000313" key="3">
    <source>
        <dbReference type="EMBL" id="QQP88288.1"/>
    </source>
</evidence>
<reference evidence="3" key="1">
    <citation type="submission" date="2021-02" db="EMBL/GenBank/DDBJ databases">
        <title>Skermanella TT6 skin isolate.</title>
        <authorList>
            <person name="Lee K."/>
            <person name="Ganzorig M."/>
        </authorList>
    </citation>
    <scope>NUCLEOTIDE SEQUENCE</scope>
    <source>
        <strain evidence="3">TT6</strain>
    </source>
</reference>
<organism evidence="3 4">
    <name type="scientific">Skermanella cutis</name>
    <dbReference type="NCBI Taxonomy" id="2775420"/>
    <lineage>
        <taxon>Bacteria</taxon>
        <taxon>Pseudomonadati</taxon>
        <taxon>Pseudomonadota</taxon>
        <taxon>Alphaproteobacteria</taxon>
        <taxon>Rhodospirillales</taxon>
        <taxon>Azospirillaceae</taxon>
        <taxon>Skermanella</taxon>
    </lineage>
</organism>
<accession>A0ABX7B1S4</accession>
<name>A0ABX7B1S4_9PROT</name>
<dbReference type="PANTHER" id="PTHR38463:SF1">
    <property type="entry name" value="STRESS RESPONSE PROTEIN YSNF"/>
    <property type="match status" value="1"/>
</dbReference>
<feature type="domain" description="DUF2382" evidence="2">
    <location>
        <begin position="203"/>
        <end position="312"/>
    </location>
</feature>
<feature type="region of interest" description="Disordered" evidence="1">
    <location>
        <begin position="162"/>
        <end position="196"/>
    </location>
</feature>
<feature type="region of interest" description="Disordered" evidence="1">
    <location>
        <begin position="316"/>
        <end position="338"/>
    </location>
</feature>
<dbReference type="PANTHER" id="PTHR38463">
    <property type="entry name" value="STRESS RESPONSE PROTEIN YSNF"/>
    <property type="match status" value="1"/>
</dbReference>
<dbReference type="Proteomes" id="UP000595197">
    <property type="component" value="Chromosome"/>
</dbReference>
<dbReference type="RefSeq" id="WP_201072941.1">
    <property type="nucleotide sequence ID" value="NZ_CP067420.1"/>
</dbReference>
<gene>
    <name evidence="3" type="ORF">IGS68_19865</name>
</gene>
<keyword evidence="4" id="KW-1185">Reference proteome</keyword>
<dbReference type="InterPro" id="IPR019060">
    <property type="entry name" value="DUF2382"/>
</dbReference>
<evidence type="ECO:0000256" key="1">
    <source>
        <dbReference type="SAM" id="MobiDB-lite"/>
    </source>
</evidence>
<dbReference type="Pfam" id="PF09557">
    <property type="entry name" value="DUF2382"/>
    <property type="match status" value="1"/>
</dbReference>